<comment type="caution">
    <text evidence="13">The sequence shown here is derived from an EMBL/GenBank/DDBJ whole genome shotgun (WGS) entry which is preliminary data.</text>
</comment>
<keyword evidence="10" id="KW-0902">Two-component regulatory system</keyword>
<dbReference type="InterPro" id="IPR005467">
    <property type="entry name" value="His_kinase_dom"/>
</dbReference>
<dbReference type="Pfam" id="PF02518">
    <property type="entry name" value="HATPase_c"/>
    <property type="match status" value="1"/>
</dbReference>
<dbReference type="EC" id="2.7.13.3" evidence="3"/>
<keyword evidence="11" id="KW-0472">Membrane</keyword>
<dbReference type="GO" id="GO:0005524">
    <property type="term" value="F:ATP binding"/>
    <property type="evidence" value="ECO:0007669"/>
    <property type="project" value="UniProtKB-KW"/>
</dbReference>
<feature type="transmembrane region" description="Helical" evidence="11">
    <location>
        <begin position="94"/>
        <end position="115"/>
    </location>
</feature>
<dbReference type="SUPFAM" id="SSF47384">
    <property type="entry name" value="Homodimeric domain of signal transducing histidine kinase"/>
    <property type="match status" value="1"/>
</dbReference>
<dbReference type="PROSITE" id="PS50109">
    <property type="entry name" value="HIS_KIN"/>
    <property type="match status" value="1"/>
</dbReference>
<gene>
    <name evidence="13" type="ORF">GCM10007043_01240</name>
</gene>
<dbReference type="GO" id="GO:0005886">
    <property type="term" value="C:plasma membrane"/>
    <property type="evidence" value="ECO:0007669"/>
    <property type="project" value="UniProtKB-SubCell"/>
</dbReference>
<dbReference type="InterPro" id="IPR036890">
    <property type="entry name" value="HATPase_C_sf"/>
</dbReference>
<dbReference type="CDD" id="cd00075">
    <property type="entry name" value="HATPase"/>
    <property type="match status" value="1"/>
</dbReference>
<evidence type="ECO:0000256" key="4">
    <source>
        <dbReference type="ARBA" id="ARBA00022475"/>
    </source>
</evidence>
<dbReference type="InterPro" id="IPR050980">
    <property type="entry name" value="2C_sensor_his_kinase"/>
</dbReference>
<dbReference type="PRINTS" id="PR00344">
    <property type="entry name" value="BCTRLSENSOR"/>
</dbReference>
<dbReference type="PANTHER" id="PTHR44936:SF10">
    <property type="entry name" value="SENSOR PROTEIN RSTB"/>
    <property type="match status" value="1"/>
</dbReference>
<dbReference type="SMART" id="SM00388">
    <property type="entry name" value="HisKA"/>
    <property type="match status" value="1"/>
</dbReference>
<feature type="transmembrane region" description="Helical" evidence="11">
    <location>
        <begin position="121"/>
        <end position="138"/>
    </location>
</feature>
<dbReference type="SMART" id="SM00387">
    <property type="entry name" value="HATPase_c"/>
    <property type="match status" value="1"/>
</dbReference>
<evidence type="ECO:0000256" key="8">
    <source>
        <dbReference type="ARBA" id="ARBA00022777"/>
    </source>
</evidence>
<dbReference type="RefSeq" id="WP_188816513.1">
    <property type="nucleotide sequence ID" value="NZ_BMOF01000001.1"/>
</dbReference>
<dbReference type="Pfam" id="PF00512">
    <property type="entry name" value="HisKA"/>
    <property type="match status" value="1"/>
</dbReference>
<keyword evidence="6" id="KW-0808">Transferase</keyword>
<comment type="catalytic activity">
    <reaction evidence="1">
        <text>ATP + protein L-histidine = ADP + protein N-phospho-L-histidine.</text>
        <dbReference type="EC" id="2.7.13.3"/>
    </reaction>
</comment>
<evidence type="ECO:0000256" key="10">
    <source>
        <dbReference type="ARBA" id="ARBA00023012"/>
    </source>
</evidence>
<comment type="subcellular location">
    <subcellularLocation>
        <location evidence="2">Cell membrane</location>
        <topology evidence="2">Multi-pass membrane protein</topology>
    </subcellularLocation>
</comment>
<keyword evidence="7" id="KW-0547">Nucleotide-binding</keyword>
<evidence type="ECO:0000256" key="1">
    <source>
        <dbReference type="ARBA" id="ARBA00000085"/>
    </source>
</evidence>
<dbReference type="InterPro" id="IPR003594">
    <property type="entry name" value="HATPase_dom"/>
</dbReference>
<dbReference type="CDD" id="cd00082">
    <property type="entry name" value="HisKA"/>
    <property type="match status" value="1"/>
</dbReference>
<dbReference type="PANTHER" id="PTHR44936">
    <property type="entry name" value="SENSOR PROTEIN CREC"/>
    <property type="match status" value="1"/>
</dbReference>
<dbReference type="Gene3D" id="1.10.287.130">
    <property type="match status" value="1"/>
</dbReference>
<evidence type="ECO:0000256" key="3">
    <source>
        <dbReference type="ARBA" id="ARBA00012438"/>
    </source>
</evidence>
<keyword evidence="5" id="KW-0597">Phosphoprotein</keyword>
<evidence type="ECO:0000313" key="14">
    <source>
        <dbReference type="Proteomes" id="UP000637720"/>
    </source>
</evidence>
<dbReference type="InterPro" id="IPR004358">
    <property type="entry name" value="Sig_transdc_His_kin-like_C"/>
</dbReference>
<evidence type="ECO:0000256" key="2">
    <source>
        <dbReference type="ARBA" id="ARBA00004651"/>
    </source>
</evidence>
<reference evidence="13" key="1">
    <citation type="journal article" date="2014" name="Int. J. Syst. Evol. Microbiol.">
        <title>Complete genome sequence of Corynebacterium casei LMG S-19264T (=DSM 44701T), isolated from a smear-ripened cheese.</title>
        <authorList>
            <consortium name="US DOE Joint Genome Institute (JGI-PGF)"/>
            <person name="Walter F."/>
            <person name="Albersmeier A."/>
            <person name="Kalinowski J."/>
            <person name="Ruckert C."/>
        </authorList>
    </citation>
    <scope>NUCLEOTIDE SEQUENCE</scope>
    <source>
        <strain evidence="13">JCM 14719</strain>
    </source>
</reference>
<feature type="transmembrane region" description="Helical" evidence="11">
    <location>
        <begin position="192"/>
        <end position="213"/>
    </location>
</feature>
<feature type="transmembrane region" description="Helical" evidence="11">
    <location>
        <begin position="57"/>
        <end position="82"/>
    </location>
</feature>
<feature type="transmembrane region" description="Helical" evidence="11">
    <location>
        <begin position="150"/>
        <end position="172"/>
    </location>
</feature>
<keyword evidence="11" id="KW-1133">Transmembrane helix</keyword>
<evidence type="ECO:0000256" key="5">
    <source>
        <dbReference type="ARBA" id="ARBA00022553"/>
    </source>
</evidence>
<reference evidence="13" key="2">
    <citation type="submission" date="2020-09" db="EMBL/GenBank/DDBJ databases">
        <authorList>
            <person name="Sun Q."/>
            <person name="Ohkuma M."/>
        </authorList>
    </citation>
    <scope>NUCLEOTIDE SEQUENCE</scope>
    <source>
        <strain evidence="13">JCM 14719</strain>
    </source>
</reference>
<dbReference type="InterPro" id="IPR036097">
    <property type="entry name" value="HisK_dim/P_sf"/>
</dbReference>
<dbReference type="Gene3D" id="3.30.565.10">
    <property type="entry name" value="Histidine kinase-like ATPase, C-terminal domain"/>
    <property type="match status" value="1"/>
</dbReference>
<evidence type="ECO:0000256" key="9">
    <source>
        <dbReference type="ARBA" id="ARBA00022840"/>
    </source>
</evidence>
<sequence length="465" mass="49602">MRIPILFDRAERPVQRAVGAALLLLAALAPYWSEPLAVSVLQAIARAIREADSGTLVLATFGRAGLYTLADGAVLIGAYLVVSGRRTFSSSRTQGVFAAVALAVLLARDAVAARGVPGPPVPHLLSLAVVTALLARIPERQRTVWSTVGIVGHVLFAGQWLNACPILIPFGFGRDDLAVSLHLAAEFLGAEPLLALLSVALVVPLLASAVLYVQLAVGYAAQLAAAETIERQARALHEAKLQLLEHRVYQELHALVHDLKTPLVTVEGLASLLALAAPSEQTRAYAQRIEEAVQTLATMINEILREDVRVDTRPHELVNLVRAHWLPHRDHIRLEVEVPPDLPPVRVNRIRMARVLMNLLENAMSAIGDRPGRIAIRAEASDGAVRLRVEDDGPGIPPHLLGEIDKPGFSTKQATGLGLPFVKKVVAAHGGTVTLASAPGRGTTVVLTLPCAPDPGLPVKRTSPS</sequence>
<evidence type="ECO:0000259" key="12">
    <source>
        <dbReference type="PROSITE" id="PS50109"/>
    </source>
</evidence>
<organism evidence="13 14">
    <name type="scientific">Calditerricola satsumensis</name>
    <dbReference type="NCBI Taxonomy" id="373054"/>
    <lineage>
        <taxon>Bacteria</taxon>
        <taxon>Bacillati</taxon>
        <taxon>Bacillota</taxon>
        <taxon>Bacilli</taxon>
        <taxon>Bacillales</taxon>
        <taxon>Bacillaceae</taxon>
        <taxon>Calditerricola</taxon>
    </lineage>
</organism>
<evidence type="ECO:0000256" key="7">
    <source>
        <dbReference type="ARBA" id="ARBA00022741"/>
    </source>
</evidence>
<dbReference type="GO" id="GO:0000155">
    <property type="term" value="F:phosphorelay sensor kinase activity"/>
    <property type="evidence" value="ECO:0007669"/>
    <property type="project" value="InterPro"/>
</dbReference>
<keyword evidence="11" id="KW-0812">Transmembrane</keyword>
<feature type="domain" description="Histidine kinase" evidence="12">
    <location>
        <begin position="254"/>
        <end position="453"/>
    </location>
</feature>
<dbReference type="InterPro" id="IPR003661">
    <property type="entry name" value="HisK_dim/P_dom"/>
</dbReference>
<protein>
    <recommendedName>
        <fullName evidence="3">histidine kinase</fullName>
        <ecNumber evidence="3">2.7.13.3</ecNumber>
    </recommendedName>
</protein>
<name>A0A8J3F8W4_9BACI</name>
<keyword evidence="4" id="KW-1003">Cell membrane</keyword>
<dbReference type="Proteomes" id="UP000637720">
    <property type="component" value="Unassembled WGS sequence"/>
</dbReference>
<dbReference type="EMBL" id="BMOF01000001">
    <property type="protein sequence ID" value="GGJ91283.1"/>
    <property type="molecule type" value="Genomic_DNA"/>
</dbReference>
<keyword evidence="9" id="KW-0067">ATP-binding</keyword>
<proteinExistence type="predicted"/>
<evidence type="ECO:0000313" key="13">
    <source>
        <dbReference type="EMBL" id="GGJ91283.1"/>
    </source>
</evidence>
<evidence type="ECO:0000256" key="6">
    <source>
        <dbReference type="ARBA" id="ARBA00022679"/>
    </source>
</evidence>
<evidence type="ECO:0000256" key="11">
    <source>
        <dbReference type="SAM" id="Phobius"/>
    </source>
</evidence>
<dbReference type="SUPFAM" id="SSF55874">
    <property type="entry name" value="ATPase domain of HSP90 chaperone/DNA topoisomerase II/histidine kinase"/>
    <property type="match status" value="1"/>
</dbReference>
<dbReference type="AlphaFoldDB" id="A0A8J3F8W4"/>
<keyword evidence="8" id="KW-0418">Kinase</keyword>
<accession>A0A8J3F8W4</accession>
<keyword evidence="14" id="KW-1185">Reference proteome</keyword>